<keyword evidence="3 5" id="KW-0067">ATP-binding</keyword>
<dbReference type="PROSITE" id="PS50893">
    <property type="entry name" value="ABC_TRANSPORTER_2"/>
    <property type="match status" value="1"/>
</dbReference>
<dbReference type="Pfam" id="PF00005">
    <property type="entry name" value="ABC_tran"/>
    <property type="match status" value="1"/>
</dbReference>
<feature type="domain" description="ABC transporter" evidence="4">
    <location>
        <begin position="7"/>
        <end position="251"/>
    </location>
</feature>
<dbReference type="EMBL" id="QWJJ01000013">
    <property type="protein sequence ID" value="RII37876.1"/>
    <property type="molecule type" value="Genomic_DNA"/>
</dbReference>
<sequence>MSTVPLLSVENLSISFGGLKVIDDVSFTLEQGGRLALIGPNGAGKTTIFNLLSGVYRQDAGHVRLGGQLIDTVPSRQRIGFGMARSFQNIRLMPHLGVVENVMLGQHSRADRPGGLLAPLSFLGRSKARAEAEALLAEMGIEVMPGQDVSTLPYGIRKKIELVRALAARPRLLLLDEPAAGLNGAETEELMAFLDRISASGVTLLVVEHDMGLVRSLCTRAVVLNFGRKIYDGPTAEVQRDPLVLEAYLGPRHSDKSEASDVA</sequence>
<dbReference type="PANTHER" id="PTHR45772">
    <property type="entry name" value="CONSERVED COMPONENT OF ABC TRANSPORTER FOR NATURAL AMINO ACIDS-RELATED"/>
    <property type="match status" value="1"/>
</dbReference>
<keyword evidence="1" id="KW-0813">Transport</keyword>
<dbReference type="Proteomes" id="UP000265848">
    <property type="component" value="Unassembled WGS sequence"/>
</dbReference>
<dbReference type="Pfam" id="PF12399">
    <property type="entry name" value="BCA_ABC_TP_C"/>
    <property type="match status" value="1"/>
</dbReference>
<dbReference type="InterPro" id="IPR032823">
    <property type="entry name" value="BCA_ABC_TP_C"/>
</dbReference>
<name>A0A399J4U6_9RHOB</name>
<dbReference type="SUPFAM" id="SSF52540">
    <property type="entry name" value="P-loop containing nucleoside triphosphate hydrolases"/>
    <property type="match status" value="1"/>
</dbReference>
<proteinExistence type="predicted"/>
<evidence type="ECO:0000256" key="3">
    <source>
        <dbReference type="ARBA" id="ARBA00022840"/>
    </source>
</evidence>
<comment type="caution">
    <text evidence="5">The sequence shown here is derived from an EMBL/GenBank/DDBJ whole genome shotgun (WGS) entry which is preliminary data.</text>
</comment>
<protein>
    <submittedName>
        <fullName evidence="5">ABC transporter ATP-binding protein</fullName>
    </submittedName>
</protein>
<dbReference type="InterPro" id="IPR051120">
    <property type="entry name" value="ABC_AA/LPS_Transport"/>
</dbReference>
<dbReference type="InterPro" id="IPR003593">
    <property type="entry name" value="AAA+_ATPase"/>
</dbReference>
<evidence type="ECO:0000256" key="2">
    <source>
        <dbReference type="ARBA" id="ARBA00022741"/>
    </source>
</evidence>
<evidence type="ECO:0000313" key="5">
    <source>
        <dbReference type="EMBL" id="RII37876.1"/>
    </source>
</evidence>
<dbReference type="InterPro" id="IPR003439">
    <property type="entry name" value="ABC_transporter-like_ATP-bd"/>
</dbReference>
<organism evidence="5 6">
    <name type="scientific">Pseudooceanicola sediminis</name>
    <dbReference type="NCBI Taxonomy" id="2211117"/>
    <lineage>
        <taxon>Bacteria</taxon>
        <taxon>Pseudomonadati</taxon>
        <taxon>Pseudomonadota</taxon>
        <taxon>Alphaproteobacteria</taxon>
        <taxon>Rhodobacterales</taxon>
        <taxon>Paracoccaceae</taxon>
        <taxon>Pseudooceanicola</taxon>
    </lineage>
</organism>
<evidence type="ECO:0000313" key="6">
    <source>
        <dbReference type="Proteomes" id="UP000265848"/>
    </source>
</evidence>
<dbReference type="GO" id="GO:0016887">
    <property type="term" value="F:ATP hydrolysis activity"/>
    <property type="evidence" value="ECO:0007669"/>
    <property type="project" value="InterPro"/>
</dbReference>
<keyword evidence="2" id="KW-0547">Nucleotide-binding</keyword>
<dbReference type="Gene3D" id="3.40.50.300">
    <property type="entry name" value="P-loop containing nucleotide triphosphate hydrolases"/>
    <property type="match status" value="1"/>
</dbReference>
<evidence type="ECO:0000256" key="1">
    <source>
        <dbReference type="ARBA" id="ARBA00022448"/>
    </source>
</evidence>
<dbReference type="GO" id="GO:0005524">
    <property type="term" value="F:ATP binding"/>
    <property type="evidence" value="ECO:0007669"/>
    <property type="project" value="UniProtKB-KW"/>
</dbReference>
<gene>
    <name evidence="5" type="ORF">DL237_14460</name>
</gene>
<dbReference type="RefSeq" id="WP_119399799.1">
    <property type="nucleotide sequence ID" value="NZ_QWJJ01000013.1"/>
</dbReference>
<dbReference type="OrthoDB" id="9806149at2"/>
<reference evidence="5 6" key="1">
    <citation type="submission" date="2018-08" db="EMBL/GenBank/DDBJ databases">
        <title>Pseudooceanicola sediminis CY03 in the family Rhodobacteracea.</title>
        <authorList>
            <person name="Zhang Y.-J."/>
        </authorList>
    </citation>
    <scope>NUCLEOTIDE SEQUENCE [LARGE SCALE GENOMIC DNA]</scope>
    <source>
        <strain evidence="5 6">CY03</strain>
    </source>
</reference>
<keyword evidence="6" id="KW-1185">Reference proteome</keyword>
<evidence type="ECO:0000259" key="4">
    <source>
        <dbReference type="PROSITE" id="PS50893"/>
    </source>
</evidence>
<dbReference type="GO" id="GO:0005886">
    <property type="term" value="C:plasma membrane"/>
    <property type="evidence" value="ECO:0007669"/>
    <property type="project" value="TreeGrafter"/>
</dbReference>
<dbReference type="SMART" id="SM00382">
    <property type="entry name" value="AAA"/>
    <property type="match status" value="1"/>
</dbReference>
<accession>A0A399J4U6</accession>
<dbReference type="AlphaFoldDB" id="A0A399J4U6"/>
<dbReference type="InterPro" id="IPR027417">
    <property type="entry name" value="P-loop_NTPase"/>
</dbReference>